<dbReference type="AlphaFoldDB" id="A0A4S8PKD1"/>
<dbReference type="Proteomes" id="UP000307378">
    <property type="component" value="Unassembled WGS sequence"/>
</dbReference>
<evidence type="ECO:0000313" key="3">
    <source>
        <dbReference type="Proteomes" id="UP000307378"/>
    </source>
</evidence>
<dbReference type="RefSeq" id="WP_136543230.1">
    <property type="nucleotide sequence ID" value="NZ_STGU01000021.1"/>
</dbReference>
<evidence type="ECO:0008006" key="4">
    <source>
        <dbReference type="Google" id="ProtNLM"/>
    </source>
</evidence>
<name>A0A4S8PKD1_9HYPH</name>
<sequence length="274" mass="30276">MKIEAIRKKLEKAAPGRPIGPFEIDLSAIHIDPTMQVRDRLDKQNMHRIRSAYRAGTELPPLALAFVEGDETFPIVLDGHHRFTVLEALAAEARLRGGPASMTAQATFVILTETEARFQAALANTTHGLQLKPRESRRVFAAYVKAGRHRKGDEFRSYRDIGKDMGRDHKTIIAWMKADFPCEAARMAEPEKATEGGDGPPPPIVVVAHAMDAWLLEGRCLFEQGGSSDRSRLTKGLGRLLRSLEVDLAREEGDGTIPGLDLETSTELPEDADF</sequence>
<organism evidence="2 3">
    <name type="scientific">Rhizobium rosettiformans W3</name>
    <dbReference type="NCBI Taxonomy" id="538378"/>
    <lineage>
        <taxon>Bacteria</taxon>
        <taxon>Pseudomonadati</taxon>
        <taxon>Pseudomonadota</taxon>
        <taxon>Alphaproteobacteria</taxon>
        <taxon>Hyphomicrobiales</taxon>
        <taxon>Rhizobiaceae</taxon>
        <taxon>Rhizobium/Agrobacterium group</taxon>
        <taxon>Rhizobium</taxon>
    </lineage>
</organism>
<dbReference type="EMBL" id="STGU01000021">
    <property type="protein sequence ID" value="THV31190.1"/>
    <property type="molecule type" value="Genomic_DNA"/>
</dbReference>
<reference evidence="2 3" key="1">
    <citation type="submission" date="2019-04" db="EMBL/GenBank/DDBJ databases">
        <title>genome sequence of strain W3.</title>
        <authorList>
            <person name="Gao J."/>
            <person name="Sun J."/>
        </authorList>
    </citation>
    <scope>NUCLEOTIDE SEQUENCE [LARGE SCALE GENOMIC DNA]</scope>
    <source>
        <strain evidence="2 3">W3</strain>
    </source>
</reference>
<dbReference type="InterPro" id="IPR036086">
    <property type="entry name" value="ParB/Sulfiredoxin_sf"/>
</dbReference>
<proteinExistence type="predicted"/>
<gene>
    <name evidence="2" type="ORF">FAA86_22230</name>
</gene>
<protein>
    <recommendedName>
        <fullName evidence="4">ParB/Sulfiredoxin domain-containing protein</fullName>
    </recommendedName>
</protein>
<feature type="region of interest" description="Disordered" evidence="1">
    <location>
        <begin position="252"/>
        <end position="274"/>
    </location>
</feature>
<accession>A0A4S8PKD1</accession>
<evidence type="ECO:0000313" key="2">
    <source>
        <dbReference type="EMBL" id="THV31190.1"/>
    </source>
</evidence>
<dbReference type="SUPFAM" id="SSF110849">
    <property type="entry name" value="ParB/Sulfiredoxin"/>
    <property type="match status" value="1"/>
</dbReference>
<evidence type="ECO:0000256" key="1">
    <source>
        <dbReference type="SAM" id="MobiDB-lite"/>
    </source>
</evidence>
<comment type="caution">
    <text evidence="2">The sequence shown here is derived from an EMBL/GenBank/DDBJ whole genome shotgun (WGS) entry which is preliminary data.</text>
</comment>